<dbReference type="PANTHER" id="PTHR30363:SF44">
    <property type="entry name" value="AGA OPERON TRANSCRIPTIONAL REPRESSOR-RELATED"/>
    <property type="match status" value="1"/>
</dbReference>
<dbReference type="InterPro" id="IPR036388">
    <property type="entry name" value="WH-like_DNA-bd_sf"/>
</dbReference>
<evidence type="ECO:0000313" key="5">
    <source>
        <dbReference type="Proteomes" id="UP000664654"/>
    </source>
</evidence>
<dbReference type="InterPro" id="IPR037171">
    <property type="entry name" value="NagB/RpiA_transferase-like"/>
</dbReference>
<dbReference type="PROSITE" id="PS51000">
    <property type="entry name" value="HTH_DEOR_2"/>
    <property type="match status" value="1"/>
</dbReference>
<evidence type="ECO:0000259" key="3">
    <source>
        <dbReference type="PROSITE" id="PS51000"/>
    </source>
</evidence>
<evidence type="ECO:0000313" key="4">
    <source>
        <dbReference type="EMBL" id="MBN7827616.1"/>
    </source>
</evidence>
<gene>
    <name evidence="4" type="ORF">J0A66_20465</name>
</gene>
<dbReference type="EMBL" id="JAFKCV010000021">
    <property type="protein sequence ID" value="MBN7827616.1"/>
    <property type="molecule type" value="Genomic_DNA"/>
</dbReference>
<dbReference type="PANTHER" id="PTHR30363">
    <property type="entry name" value="HTH-TYPE TRANSCRIPTIONAL REGULATOR SRLR-RELATED"/>
    <property type="match status" value="1"/>
</dbReference>
<protein>
    <submittedName>
        <fullName evidence="4">DeoR family transcriptional regulator</fullName>
    </submittedName>
</protein>
<keyword evidence="5" id="KW-1185">Reference proteome</keyword>
<evidence type="ECO:0000256" key="2">
    <source>
        <dbReference type="ARBA" id="ARBA00023163"/>
    </source>
</evidence>
<comment type="caution">
    <text evidence="4">The sequence shown here is derived from an EMBL/GenBank/DDBJ whole genome shotgun (WGS) entry which is preliminary data.</text>
</comment>
<reference evidence="4" key="1">
    <citation type="submission" date="2021-03" db="EMBL/GenBank/DDBJ databases">
        <title>novel species isolated from a fishpond in China.</title>
        <authorList>
            <person name="Lu H."/>
            <person name="Cai Z."/>
        </authorList>
    </citation>
    <scope>NUCLEOTIDE SEQUENCE</scope>
    <source>
        <strain evidence="4">JCM 30855</strain>
    </source>
</reference>
<dbReference type="Proteomes" id="UP000664654">
    <property type="component" value="Unassembled WGS sequence"/>
</dbReference>
<keyword evidence="1" id="KW-0805">Transcription regulation</keyword>
<dbReference type="NCBIfam" id="NF040755">
    <property type="entry name" value="AgaR"/>
    <property type="match status" value="1"/>
</dbReference>
<dbReference type="InterPro" id="IPR047779">
    <property type="entry name" value="AgaR-like"/>
</dbReference>
<dbReference type="PRINTS" id="PR00037">
    <property type="entry name" value="HTHLACR"/>
</dbReference>
<dbReference type="Gene3D" id="3.40.50.1360">
    <property type="match status" value="1"/>
</dbReference>
<dbReference type="SUPFAM" id="SSF100950">
    <property type="entry name" value="NagB/RpiA/CoA transferase-like"/>
    <property type="match status" value="1"/>
</dbReference>
<dbReference type="InterPro" id="IPR050313">
    <property type="entry name" value="Carb_Metab_HTH_regulators"/>
</dbReference>
<sequence length="261" mass="29175">MDMYNSIERQQEILRLTQAQGKVSVKELAGRFDVSEVTIRNDLAVLDKKKLLVRSRGGAMVNSQLGRELSLREKSHQHSALKQQLGRIAADLIQEGERIILDSGTTTKEVASCLLDREDLVVMTNGLNIATELAQSEKVEVMLTGGALRKKSMSFYGTIAERSLQNFNFSKLILGVDGFDLKTGIGTHFEQEAILNRLMCEMAEQVVVVSDSSKFDRRAFHVICAVQQIHTLVTDSGIPQNYVDELMRLGVELHIIDRDNL</sequence>
<proteinExistence type="predicted"/>
<dbReference type="InterPro" id="IPR036390">
    <property type="entry name" value="WH_DNA-bd_sf"/>
</dbReference>
<name>A0A939DTF5_9ALTE</name>
<dbReference type="Pfam" id="PF08220">
    <property type="entry name" value="HTH_DeoR"/>
    <property type="match status" value="1"/>
</dbReference>
<dbReference type="InterPro" id="IPR014036">
    <property type="entry name" value="DeoR-like_C"/>
</dbReference>
<dbReference type="Pfam" id="PF00455">
    <property type="entry name" value="DeoRC"/>
    <property type="match status" value="1"/>
</dbReference>
<dbReference type="InterPro" id="IPR001034">
    <property type="entry name" value="DeoR_HTH"/>
</dbReference>
<organism evidence="4 5">
    <name type="scientific">Bowmanella dokdonensis</name>
    <dbReference type="NCBI Taxonomy" id="751969"/>
    <lineage>
        <taxon>Bacteria</taxon>
        <taxon>Pseudomonadati</taxon>
        <taxon>Pseudomonadota</taxon>
        <taxon>Gammaproteobacteria</taxon>
        <taxon>Alteromonadales</taxon>
        <taxon>Alteromonadaceae</taxon>
        <taxon>Bowmanella</taxon>
    </lineage>
</organism>
<dbReference type="SMART" id="SM01134">
    <property type="entry name" value="DeoRC"/>
    <property type="match status" value="1"/>
</dbReference>
<dbReference type="Gene3D" id="1.10.10.10">
    <property type="entry name" value="Winged helix-like DNA-binding domain superfamily/Winged helix DNA-binding domain"/>
    <property type="match status" value="1"/>
</dbReference>
<dbReference type="AlphaFoldDB" id="A0A939DTF5"/>
<dbReference type="SUPFAM" id="SSF46785">
    <property type="entry name" value="Winged helix' DNA-binding domain"/>
    <property type="match status" value="1"/>
</dbReference>
<accession>A0A939DTF5</accession>
<evidence type="ECO:0000256" key="1">
    <source>
        <dbReference type="ARBA" id="ARBA00023015"/>
    </source>
</evidence>
<feature type="domain" description="HTH deoR-type" evidence="3">
    <location>
        <begin position="6"/>
        <end position="61"/>
    </location>
</feature>
<dbReference type="SMART" id="SM00420">
    <property type="entry name" value="HTH_DEOR"/>
    <property type="match status" value="1"/>
</dbReference>
<keyword evidence="2" id="KW-0804">Transcription</keyword>
<dbReference type="GO" id="GO:0003700">
    <property type="term" value="F:DNA-binding transcription factor activity"/>
    <property type="evidence" value="ECO:0007669"/>
    <property type="project" value="InterPro"/>
</dbReference>